<evidence type="ECO:0000313" key="3">
    <source>
        <dbReference type="Proteomes" id="UP000886520"/>
    </source>
</evidence>
<keyword evidence="3" id="KW-1185">Reference proteome</keyword>
<comment type="caution">
    <text evidence="2">The sequence shown here is derived from an EMBL/GenBank/DDBJ whole genome shotgun (WGS) entry which is preliminary data.</text>
</comment>
<dbReference type="EMBL" id="JABFUD020000019">
    <property type="protein sequence ID" value="KAI5065186.1"/>
    <property type="molecule type" value="Genomic_DNA"/>
</dbReference>
<dbReference type="PANTHER" id="PTHR46368:SF4">
    <property type="entry name" value="OS10G0403700 PROTEIN"/>
    <property type="match status" value="1"/>
</dbReference>
<protein>
    <recommendedName>
        <fullName evidence="1">Gfo/Idh/MocA-like oxidoreductase N-terminal domain-containing protein</fullName>
    </recommendedName>
</protein>
<reference evidence="2" key="1">
    <citation type="submission" date="2021-01" db="EMBL/GenBank/DDBJ databases">
        <title>Adiantum capillus-veneris genome.</title>
        <authorList>
            <person name="Fang Y."/>
            <person name="Liao Q."/>
        </authorList>
    </citation>
    <scope>NUCLEOTIDE SEQUENCE</scope>
    <source>
        <strain evidence="2">H3</strain>
        <tissue evidence="2">Leaf</tissue>
    </source>
</reference>
<dbReference type="InterPro" id="IPR036291">
    <property type="entry name" value="NAD(P)-bd_dom_sf"/>
</dbReference>
<name>A0A9D4ZA22_ADICA</name>
<dbReference type="Gene3D" id="3.30.360.10">
    <property type="entry name" value="Dihydrodipicolinate Reductase, domain 2"/>
    <property type="match status" value="1"/>
</dbReference>
<dbReference type="InterPro" id="IPR000683">
    <property type="entry name" value="Gfo/Idh/MocA-like_OxRdtase_N"/>
</dbReference>
<dbReference type="Proteomes" id="UP000886520">
    <property type="component" value="Chromosome 19"/>
</dbReference>
<sequence>MDDGLVRFGILGCAYIARKMSRAIMQAQGVCLYAIGSRSLEKAQAFAKDNGFPSDTKVYGSYQSVLDDEAVDAVYIPLPTSLHVDWVLKASAKKKHVLLEKPPALSTEDLDKIISACELEGVQLMDCTMWTHHPRTVKMKEVLKSHDLLGDILEVHASFFVPMKAYDPNFFTENIRINPELDALGALGDLGWYCARAILWAYDYNLPASIVVLPGAQLTEGGVITRYIGSARFCDSIQGEICIFQGSKVAQEAWIHCGRLFQERHSRILLEGEAVKSTWSSPWMVSSDSLNMLIMRQPEV</sequence>
<dbReference type="OrthoDB" id="2129491at2759"/>
<dbReference type="SUPFAM" id="SSF51735">
    <property type="entry name" value="NAD(P)-binding Rossmann-fold domains"/>
    <property type="match status" value="1"/>
</dbReference>
<dbReference type="AlphaFoldDB" id="A0A9D4ZA22"/>
<evidence type="ECO:0000259" key="1">
    <source>
        <dbReference type="Pfam" id="PF01408"/>
    </source>
</evidence>
<feature type="domain" description="Gfo/Idh/MocA-like oxidoreductase N-terminal" evidence="1">
    <location>
        <begin position="6"/>
        <end position="125"/>
    </location>
</feature>
<dbReference type="Pfam" id="PF01408">
    <property type="entry name" value="GFO_IDH_MocA"/>
    <property type="match status" value="1"/>
</dbReference>
<dbReference type="SUPFAM" id="SSF55347">
    <property type="entry name" value="Glyceraldehyde-3-phosphate dehydrogenase-like, C-terminal domain"/>
    <property type="match status" value="1"/>
</dbReference>
<accession>A0A9D4ZA22</accession>
<proteinExistence type="predicted"/>
<gene>
    <name evidence="2" type="ORF">GOP47_0019881</name>
</gene>
<evidence type="ECO:0000313" key="2">
    <source>
        <dbReference type="EMBL" id="KAI5065186.1"/>
    </source>
</evidence>
<dbReference type="Gene3D" id="3.40.50.720">
    <property type="entry name" value="NAD(P)-binding Rossmann-like Domain"/>
    <property type="match status" value="1"/>
</dbReference>
<dbReference type="GO" id="GO:0000166">
    <property type="term" value="F:nucleotide binding"/>
    <property type="evidence" value="ECO:0007669"/>
    <property type="project" value="InterPro"/>
</dbReference>
<dbReference type="PANTHER" id="PTHR46368">
    <property type="match status" value="1"/>
</dbReference>
<organism evidence="2 3">
    <name type="scientific">Adiantum capillus-veneris</name>
    <name type="common">Maidenhair fern</name>
    <dbReference type="NCBI Taxonomy" id="13818"/>
    <lineage>
        <taxon>Eukaryota</taxon>
        <taxon>Viridiplantae</taxon>
        <taxon>Streptophyta</taxon>
        <taxon>Embryophyta</taxon>
        <taxon>Tracheophyta</taxon>
        <taxon>Polypodiopsida</taxon>
        <taxon>Polypodiidae</taxon>
        <taxon>Polypodiales</taxon>
        <taxon>Pteridineae</taxon>
        <taxon>Pteridaceae</taxon>
        <taxon>Vittarioideae</taxon>
        <taxon>Adiantum</taxon>
    </lineage>
</organism>